<reference evidence="2" key="1">
    <citation type="submission" date="2020-08" db="EMBL/GenBank/DDBJ databases">
        <title>Multicomponent nature underlies the extraordinary mechanical properties of spider dragline silk.</title>
        <authorList>
            <person name="Kono N."/>
            <person name="Nakamura H."/>
            <person name="Mori M."/>
            <person name="Yoshida Y."/>
            <person name="Ohtoshi R."/>
            <person name="Malay A.D."/>
            <person name="Moran D.A.P."/>
            <person name="Tomita M."/>
            <person name="Numata K."/>
            <person name="Arakawa K."/>
        </authorList>
    </citation>
    <scope>NUCLEOTIDE SEQUENCE</scope>
</reference>
<feature type="transmembrane region" description="Helical" evidence="1">
    <location>
        <begin position="122"/>
        <end position="141"/>
    </location>
</feature>
<dbReference type="AlphaFoldDB" id="A0A8X6JCF4"/>
<feature type="transmembrane region" description="Helical" evidence="1">
    <location>
        <begin position="50"/>
        <end position="68"/>
    </location>
</feature>
<evidence type="ECO:0000313" key="3">
    <source>
        <dbReference type="Proteomes" id="UP000886998"/>
    </source>
</evidence>
<keyword evidence="1" id="KW-0812">Transmembrane</keyword>
<evidence type="ECO:0000256" key="1">
    <source>
        <dbReference type="SAM" id="Phobius"/>
    </source>
</evidence>
<organism evidence="2 3">
    <name type="scientific">Trichonephila inaurata madagascariensis</name>
    <dbReference type="NCBI Taxonomy" id="2747483"/>
    <lineage>
        <taxon>Eukaryota</taxon>
        <taxon>Metazoa</taxon>
        <taxon>Ecdysozoa</taxon>
        <taxon>Arthropoda</taxon>
        <taxon>Chelicerata</taxon>
        <taxon>Arachnida</taxon>
        <taxon>Araneae</taxon>
        <taxon>Araneomorphae</taxon>
        <taxon>Entelegynae</taxon>
        <taxon>Araneoidea</taxon>
        <taxon>Nephilidae</taxon>
        <taxon>Trichonephila</taxon>
        <taxon>Trichonephila inaurata</taxon>
    </lineage>
</organism>
<dbReference type="Proteomes" id="UP000886998">
    <property type="component" value="Unassembled WGS sequence"/>
</dbReference>
<keyword evidence="3" id="KW-1185">Reference proteome</keyword>
<comment type="caution">
    <text evidence="2">The sequence shown here is derived from an EMBL/GenBank/DDBJ whole genome shotgun (WGS) entry which is preliminary data.</text>
</comment>
<gene>
    <name evidence="2" type="ORF">TNIN_402091</name>
</gene>
<dbReference type="EMBL" id="BMAV01027322">
    <property type="protein sequence ID" value="GFS58216.1"/>
    <property type="molecule type" value="Genomic_DNA"/>
</dbReference>
<keyword evidence="1" id="KW-0472">Membrane</keyword>
<accession>A0A8X6JCF4</accession>
<protein>
    <submittedName>
        <fullName evidence="2">Uncharacterized protein</fullName>
    </submittedName>
</protein>
<name>A0A8X6JCF4_9ARAC</name>
<keyword evidence="1" id="KW-1133">Transmembrane helix</keyword>
<proteinExistence type="predicted"/>
<dbReference type="OrthoDB" id="10484424at2759"/>
<evidence type="ECO:0000313" key="2">
    <source>
        <dbReference type="EMBL" id="GFS58216.1"/>
    </source>
</evidence>
<sequence length="174" mass="19341">METSGSLNSNRRSCIYSRTSHFLRASSSTQTLTTCGLVLSCRMMTPDDSILGRLFLIALCSISSDWVYRWAWMETSGSLNSKNRGPCIYSRTSHFLRASYSTQTLTTCGLVLSCRTMTPDDSILGLLILIALCSISSVWVYRWAWMETSGFLNSNNRGPCISKISVNITFPADS</sequence>